<dbReference type="InterPro" id="IPR006600">
    <property type="entry name" value="HTH_CenpB_DNA-bd_dom"/>
</dbReference>
<keyword evidence="4" id="KW-1185">Reference proteome</keyword>
<dbReference type="Pfam" id="PF03221">
    <property type="entry name" value="HTH_Tnp_Tc5"/>
    <property type="match status" value="1"/>
</dbReference>
<evidence type="ECO:0000313" key="3">
    <source>
        <dbReference type="EMBL" id="KAF2022553.1"/>
    </source>
</evidence>
<proteinExistence type="predicted"/>
<dbReference type="AlphaFoldDB" id="A0A9P4GTP8"/>
<protein>
    <recommendedName>
        <fullName evidence="2">HTH CENPB-type domain-containing protein</fullName>
    </recommendedName>
</protein>
<dbReference type="EMBL" id="ML978548">
    <property type="protein sequence ID" value="KAF2022553.1"/>
    <property type="molecule type" value="Genomic_DNA"/>
</dbReference>
<keyword evidence="1" id="KW-0238">DNA-binding</keyword>
<dbReference type="OrthoDB" id="3942738at2759"/>
<feature type="domain" description="HTH CENPB-type" evidence="2">
    <location>
        <begin position="42"/>
        <end position="107"/>
    </location>
</feature>
<reference evidence="3" key="1">
    <citation type="journal article" date="2020" name="Stud. Mycol.">
        <title>101 Dothideomycetes genomes: a test case for predicting lifestyles and emergence of pathogens.</title>
        <authorList>
            <person name="Haridas S."/>
            <person name="Albert R."/>
            <person name="Binder M."/>
            <person name="Bloem J."/>
            <person name="Labutti K."/>
            <person name="Salamov A."/>
            <person name="Andreopoulos B."/>
            <person name="Baker S."/>
            <person name="Barry K."/>
            <person name="Bills G."/>
            <person name="Bluhm B."/>
            <person name="Cannon C."/>
            <person name="Castanera R."/>
            <person name="Culley D."/>
            <person name="Daum C."/>
            <person name="Ezra D."/>
            <person name="Gonzalez J."/>
            <person name="Henrissat B."/>
            <person name="Kuo A."/>
            <person name="Liang C."/>
            <person name="Lipzen A."/>
            <person name="Lutzoni F."/>
            <person name="Magnuson J."/>
            <person name="Mondo S."/>
            <person name="Nolan M."/>
            <person name="Ohm R."/>
            <person name="Pangilinan J."/>
            <person name="Park H.-J."/>
            <person name="Ramirez L."/>
            <person name="Alfaro M."/>
            <person name="Sun H."/>
            <person name="Tritt A."/>
            <person name="Yoshinaga Y."/>
            <person name="Zwiers L.-H."/>
            <person name="Turgeon B."/>
            <person name="Goodwin S."/>
            <person name="Spatafora J."/>
            <person name="Crous P."/>
            <person name="Grigoriev I."/>
        </authorList>
    </citation>
    <scope>NUCLEOTIDE SEQUENCE</scope>
    <source>
        <strain evidence="3">CBS 110217</strain>
    </source>
</reference>
<dbReference type="PROSITE" id="PS51253">
    <property type="entry name" value="HTH_CENPB"/>
    <property type="match status" value="1"/>
</dbReference>
<evidence type="ECO:0000313" key="4">
    <source>
        <dbReference type="Proteomes" id="UP000799777"/>
    </source>
</evidence>
<dbReference type="GO" id="GO:0003677">
    <property type="term" value="F:DNA binding"/>
    <property type="evidence" value="ECO:0007669"/>
    <property type="project" value="UniProtKB-KW"/>
</dbReference>
<name>A0A9P4GTP8_9PLEO</name>
<gene>
    <name evidence="3" type="ORF">EK21DRAFT_83110</name>
</gene>
<evidence type="ECO:0000259" key="2">
    <source>
        <dbReference type="PROSITE" id="PS51253"/>
    </source>
</evidence>
<organism evidence="3 4">
    <name type="scientific">Setomelanomma holmii</name>
    <dbReference type="NCBI Taxonomy" id="210430"/>
    <lineage>
        <taxon>Eukaryota</taxon>
        <taxon>Fungi</taxon>
        <taxon>Dikarya</taxon>
        <taxon>Ascomycota</taxon>
        <taxon>Pezizomycotina</taxon>
        <taxon>Dothideomycetes</taxon>
        <taxon>Pleosporomycetidae</taxon>
        <taxon>Pleosporales</taxon>
        <taxon>Pleosporineae</taxon>
        <taxon>Phaeosphaeriaceae</taxon>
        <taxon>Setomelanomma</taxon>
    </lineage>
</organism>
<dbReference type="SMART" id="SM00674">
    <property type="entry name" value="CENPB"/>
    <property type="match status" value="1"/>
</dbReference>
<accession>A0A9P4GTP8</accession>
<feature type="non-terminal residue" evidence="3">
    <location>
        <position position="136"/>
    </location>
</feature>
<sequence length="136" mass="16354">MKRTNCRNQENNYRTKRVLKKFNFSRTTLMRRCKGVQQSIEQREINKQKLHPQQESSLTEYINELTKRGIPPTREMTRRFGEEIAHEHIGDGWVTRFISRNDHHLISRWTKGIDAVCHHADSEAKYDLYFDLIHEK</sequence>
<evidence type="ECO:0000256" key="1">
    <source>
        <dbReference type="ARBA" id="ARBA00023125"/>
    </source>
</evidence>
<dbReference type="Proteomes" id="UP000799777">
    <property type="component" value="Unassembled WGS sequence"/>
</dbReference>
<comment type="caution">
    <text evidence="3">The sequence shown here is derived from an EMBL/GenBank/DDBJ whole genome shotgun (WGS) entry which is preliminary data.</text>
</comment>